<evidence type="ECO:0000313" key="1">
    <source>
        <dbReference type="EMBL" id="KAF8449199.1"/>
    </source>
</evidence>
<name>A0AAD4C606_BOLED</name>
<reference evidence="1" key="2">
    <citation type="journal article" date="2020" name="Nat. Commun.">
        <title>Large-scale genome sequencing of mycorrhizal fungi provides insights into the early evolution of symbiotic traits.</title>
        <authorList>
            <person name="Miyauchi S."/>
            <person name="Kiss E."/>
            <person name="Kuo A."/>
            <person name="Drula E."/>
            <person name="Kohler A."/>
            <person name="Sanchez-Garcia M."/>
            <person name="Morin E."/>
            <person name="Andreopoulos B."/>
            <person name="Barry K.W."/>
            <person name="Bonito G."/>
            <person name="Buee M."/>
            <person name="Carver A."/>
            <person name="Chen C."/>
            <person name="Cichocki N."/>
            <person name="Clum A."/>
            <person name="Culley D."/>
            <person name="Crous P.W."/>
            <person name="Fauchery L."/>
            <person name="Girlanda M."/>
            <person name="Hayes R.D."/>
            <person name="Keri Z."/>
            <person name="LaButti K."/>
            <person name="Lipzen A."/>
            <person name="Lombard V."/>
            <person name="Magnuson J."/>
            <person name="Maillard F."/>
            <person name="Murat C."/>
            <person name="Nolan M."/>
            <person name="Ohm R.A."/>
            <person name="Pangilinan J."/>
            <person name="Pereira M.F."/>
            <person name="Perotto S."/>
            <person name="Peter M."/>
            <person name="Pfister S."/>
            <person name="Riley R."/>
            <person name="Sitrit Y."/>
            <person name="Stielow J.B."/>
            <person name="Szollosi G."/>
            <person name="Zifcakova L."/>
            <person name="Stursova M."/>
            <person name="Spatafora J.W."/>
            <person name="Tedersoo L."/>
            <person name="Vaario L.M."/>
            <person name="Yamada A."/>
            <person name="Yan M."/>
            <person name="Wang P."/>
            <person name="Xu J."/>
            <person name="Bruns T."/>
            <person name="Baldrian P."/>
            <person name="Vilgalys R."/>
            <person name="Dunand C."/>
            <person name="Henrissat B."/>
            <person name="Grigoriev I.V."/>
            <person name="Hibbett D."/>
            <person name="Nagy L.G."/>
            <person name="Martin F.M."/>
        </authorList>
    </citation>
    <scope>NUCLEOTIDE SEQUENCE</scope>
    <source>
        <strain evidence="1">BED1</strain>
    </source>
</reference>
<proteinExistence type="predicted"/>
<dbReference type="EMBL" id="WHUW01000003">
    <property type="protein sequence ID" value="KAF8449199.1"/>
    <property type="molecule type" value="Genomic_DNA"/>
</dbReference>
<reference evidence="1" key="1">
    <citation type="submission" date="2019-10" db="EMBL/GenBank/DDBJ databases">
        <authorList>
            <consortium name="DOE Joint Genome Institute"/>
            <person name="Kuo A."/>
            <person name="Miyauchi S."/>
            <person name="Kiss E."/>
            <person name="Drula E."/>
            <person name="Kohler A."/>
            <person name="Sanchez-Garcia M."/>
            <person name="Andreopoulos B."/>
            <person name="Barry K.W."/>
            <person name="Bonito G."/>
            <person name="Buee M."/>
            <person name="Carver A."/>
            <person name="Chen C."/>
            <person name="Cichocki N."/>
            <person name="Clum A."/>
            <person name="Culley D."/>
            <person name="Crous P.W."/>
            <person name="Fauchery L."/>
            <person name="Girlanda M."/>
            <person name="Hayes R."/>
            <person name="Keri Z."/>
            <person name="LaButti K."/>
            <person name="Lipzen A."/>
            <person name="Lombard V."/>
            <person name="Magnuson J."/>
            <person name="Maillard F."/>
            <person name="Morin E."/>
            <person name="Murat C."/>
            <person name="Nolan M."/>
            <person name="Ohm R."/>
            <person name="Pangilinan J."/>
            <person name="Pereira M."/>
            <person name="Perotto S."/>
            <person name="Peter M."/>
            <person name="Riley R."/>
            <person name="Sitrit Y."/>
            <person name="Stielow B."/>
            <person name="Szollosi G."/>
            <person name="Zifcakova L."/>
            <person name="Stursova M."/>
            <person name="Spatafora J.W."/>
            <person name="Tedersoo L."/>
            <person name="Vaario L.-M."/>
            <person name="Yamada A."/>
            <person name="Yan M."/>
            <person name="Wang P."/>
            <person name="Xu J."/>
            <person name="Bruns T."/>
            <person name="Baldrian P."/>
            <person name="Vilgalys R."/>
            <person name="Henrissat B."/>
            <person name="Grigoriev I.V."/>
            <person name="Hibbett D."/>
            <person name="Nagy L.G."/>
            <person name="Martin F.M."/>
        </authorList>
    </citation>
    <scope>NUCLEOTIDE SEQUENCE</scope>
    <source>
        <strain evidence="1">BED1</strain>
    </source>
</reference>
<feature type="non-terminal residue" evidence="1">
    <location>
        <position position="1"/>
    </location>
</feature>
<comment type="caution">
    <text evidence="1">The sequence shown here is derived from an EMBL/GenBank/DDBJ whole genome shotgun (WGS) entry which is preliminary data.</text>
</comment>
<protein>
    <submittedName>
        <fullName evidence="1">Uncharacterized protein</fullName>
    </submittedName>
</protein>
<sequence>VFSSSAETNMKKRNRISPLLMEALQMLKFARKQDYINFTDGWITSQKDMLCVQPEGETLLQLIAGNQFDDVMKLIAEQEGNTVADCTVPLFRHELCVVCL</sequence>
<dbReference type="Proteomes" id="UP001194468">
    <property type="component" value="Unassembled WGS sequence"/>
</dbReference>
<dbReference type="AlphaFoldDB" id="A0AAD4C606"/>
<evidence type="ECO:0000313" key="2">
    <source>
        <dbReference type="Proteomes" id="UP001194468"/>
    </source>
</evidence>
<keyword evidence="2" id="KW-1185">Reference proteome</keyword>
<gene>
    <name evidence="1" type="ORF">L210DRAFT_3388606</name>
</gene>
<accession>A0AAD4C606</accession>
<organism evidence="1 2">
    <name type="scientific">Boletus edulis BED1</name>
    <dbReference type="NCBI Taxonomy" id="1328754"/>
    <lineage>
        <taxon>Eukaryota</taxon>
        <taxon>Fungi</taxon>
        <taxon>Dikarya</taxon>
        <taxon>Basidiomycota</taxon>
        <taxon>Agaricomycotina</taxon>
        <taxon>Agaricomycetes</taxon>
        <taxon>Agaricomycetidae</taxon>
        <taxon>Boletales</taxon>
        <taxon>Boletineae</taxon>
        <taxon>Boletaceae</taxon>
        <taxon>Boletoideae</taxon>
        <taxon>Boletus</taxon>
    </lineage>
</organism>